<feature type="transmembrane region" description="Helical" evidence="2">
    <location>
        <begin position="1448"/>
        <end position="1467"/>
    </location>
</feature>
<feature type="domain" description="Streptococcal pilin isopeptide linkage" evidence="4">
    <location>
        <begin position="609"/>
        <end position="709"/>
    </location>
</feature>
<keyword evidence="6" id="KW-1185">Reference proteome</keyword>
<feature type="region of interest" description="Disordered" evidence="1">
    <location>
        <begin position="89"/>
        <end position="111"/>
    </location>
</feature>
<feature type="domain" description="Streptococcal pilin isopeptide linkage" evidence="4">
    <location>
        <begin position="136"/>
        <end position="234"/>
    </location>
</feature>
<organism evidence="5 6">
    <name type="scientific">Coriobacterium glomerans (strain ATCC 49209 / DSM 20642 / JCM 10262 / PW2)</name>
    <dbReference type="NCBI Taxonomy" id="700015"/>
    <lineage>
        <taxon>Bacteria</taxon>
        <taxon>Bacillati</taxon>
        <taxon>Actinomycetota</taxon>
        <taxon>Coriobacteriia</taxon>
        <taxon>Coriobacteriales</taxon>
        <taxon>Coriobacteriaceae</taxon>
        <taxon>Coriobacterium</taxon>
    </lineage>
</organism>
<dbReference type="HOGENOM" id="CLU_005098_0_0_11"/>
<dbReference type="STRING" id="700015.Corgl_0060"/>
<feature type="domain" description="Streptococcal pilin isopeptide linkage" evidence="4">
    <location>
        <begin position="1085"/>
        <end position="1186"/>
    </location>
</feature>
<feature type="domain" description="Streptococcal pilin isopeptide linkage" evidence="4">
    <location>
        <begin position="852"/>
        <end position="948"/>
    </location>
</feature>
<dbReference type="InterPro" id="IPR038174">
    <property type="entry name" value="Strep_pil_link_sf"/>
</dbReference>
<keyword evidence="2" id="KW-1133">Transmembrane helix</keyword>
<feature type="domain" description="Streptococcal pilin isopeptide linkage" evidence="4">
    <location>
        <begin position="491"/>
        <end position="591"/>
    </location>
</feature>
<feature type="domain" description="Streptococcal pilin isopeptide linkage" evidence="4">
    <location>
        <begin position="729"/>
        <end position="830"/>
    </location>
</feature>
<dbReference type="InterPro" id="IPR022464">
    <property type="entry name" value="Strep_pil_isopept_link"/>
</dbReference>
<dbReference type="Gene3D" id="2.60.40.3050">
    <property type="match status" value="11"/>
</dbReference>
<dbReference type="eggNOG" id="COG4932">
    <property type="taxonomic scope" value="Bacteria"/>
</dbReference>
<keyword evidence="2" id="KW-0812">Transmembrane</keyword>
<feature type="signal peptide" evidence="3">
    <location>
        <begin position="1"/>
        <end position="44"/>
    </location>
</feature>
<feature type="chain" id="PRO_5003286965" evidence="3">
    <location>
        <begin position="45"/>
        <end position="1484"/>
    </location>
</feature>
<dbReference type="NCBIfam" id="TIGR03786">
    <property type="entry name" value="strep_pil_rpt"/>
    <property type="match status" value="8"/>
</dbReference>
<evidence type="ECO:0000259" key="4">
    <source>
        <dbReference type="Pfam" id="PF12892"/>
    </source>
</evidence>
<keyword evidence="2" id="KW-0472">Membrane</keyword>
<evidence type="ECO:0000256" key="2">
    <source>
        <dbReference type="SAM" id="Phobius"/>
    </source>
</evidence>
<gene>
    <name evidence="5" type="ordered locus">Corgl_0060</name>
</gene>
<reference evidence="6" key="1">
    <citation type="journal article" date="2013" name="Stand. Genomic Sci.">
        <title>Complete genome sequence of Coriobacterium glomerans type strain (PW2(T)) from the midgut of Pyrrhocoris apterus L. (red soldier bug).</title>
        <authorList>
            <person name="Stackebrandt E."/>
            <person name="Zeytun A."/>
            <person name="Lapidus A."/>
            <person name="Nolan M."/>
            <person name="Lucas S."/>
            <person name="Hammon N."/>
            <person name="Deshpande S."/>
            <person name="Cheng J.F."/>
            <person name="Tapia R."/>
            <person name="Goodwin L.A."/>
            <person name="Pitluck S."/>
            <person name="Liolios K."/>
            <person name="Pagani I."/>
            <person name="Ivanova N."/>
            <person name="Mavromatis K."/>
            <person name="Mikhailova N."/>
            <person name="Huntemann M."/>
            <person name="Pati A."/>
            <person name="Chen A."/>
            <person name="Palaniappan K."/>
            <person name="Chang Y.J."/>
            <person name="Land M."/>
            <person name="Hauser L."/>
            <person name="Rohde M."/>
            <person name="Pukall R."/>
            <person name="Goker M."/>
            <person name="Detter J.C."/>
            <person name="Woyke T."/>
            <person name="Bristow J."/>
            <person name="Eisen J.A."/>
            <person name="Markowitz V."/>
            <person name="Hugenholtz P."/>
            <person name="Kyrpides N.C."/>
            <person name="Klenk H.P."/>
        </authorList>
    </citation>
    <scope>NUCLEOTIDE SEQUENCE</scope>
    <source>
        <strain evidence="6">ATCC 49209 / DSM 20642 / JCM 10262 / PW2</strain>
    </source>
</reference>
<name>F2N6Z0_CORGP</name>
<keyword evidence="3" id="KW-0732">Signal</keyword>
<accession>F2N6Z0</accession>
<dbReference type="Proteomes" id="UP000006851">
    <property type="component" value="Chromosome"/>
</dbReference>
<dbReference type="OrthoDB" id="3193389at2"/>
<evidence type="ECO:0000313" key="6">
    <source>
        <dbReference type="Proteomes" id="UP000006851"/>
    </source>
</evidence>
<dbReference type="RefSeq" id="WP_013707932.1">
    <property type="nucleotide sequence ID" value="NC_015389.1"/>
</dbReference>
<dbReference type="Pfam" id="PF12892">
    <property type="entry name" value="FctA"/>
    <property type="match status" value="10"/>
</dbReference>
<evidence type="ECO:0000256" key="1">
    <source>
        <dbReference type="SAM" id="MobiDB-lite"/>
    </source>
</evidence>
<proteinExistence type="predicted"/>
<evidence type="ECO:0000313" key="5">
    <source>
        <dbReference type="EMBL" id="AEB06189.1"/>
    </source>
</evidence>
<feature type="domain" description="Streptococcal pilin isopeptide linkage" evidence="4">
    <location>
        <begin position="1203"/>
        <end position="1303"/>
    </location>
</feature>
<evidence type="ECO:0000256" key="3">
    <source>
        <dbReference type="SAM" id="SignalP"/>
    </source>
</evidence>
<feature type="domain" description="Streptococcal pilin isopeptide linkage" evidence="4">
    <location>
        <begin position="279"/>
        <end position="353"/>
    </location>
</feature>
<protein>
    <submittedName>
        <fullName evidence="5">LPXTG-motif cell wall anchor domain protein</fullName>
    </submittedName>
</protein>
<sequence>MSAITSTAVGAALRHARREVAVFLIAAALIGVSLLCATASSAYAAPTRTPDASDSSAIDMSSLRSVPLPSTFPEQHLAGALGSGVLGSRDAARSRARNRGPTGPARFSSQMEDEVRADAVISSVTGPNGFAIPVSLTGRPLAQGEFTIQLVEDEKVVATGTNDACGNTRMGAVRYAKPGVHHYEIREERGDEPGISYSSAAWKITTEVTSGSDGVLEVHHRSDGGAQPSFRNAYRAIPVSFSLTDLVDIRTELIASKQTEGEFDVALVRAGTLVASGRSRGRGVVRMGPATFAEPGVYDCELVEQPGERPGVAYDETRYHLIVTITDSLDGYLRARVDPQQGMKRFTFKNRYAVKPLSSSVTDRLDIRTQLDGRALGADGLGFELLEGADVVGAGTSDAAGRVTLPQITYTQVGHHVYALRATPGDLVGVMCDQRIYSIAADVIDDGSANLSVRYALDKDDGSHQITFKSSYAPVPTAGSVTDQIPITVHLQNNTMVKDEFNFEVVEGDSVVSTGTSDEGGAVTLAPILYDRPGEHLYTVREIKGTDPHITYDSETAWRIRTRVADAGDGTFSISHRQMWTRNTIRFSNIYMFEISSSISDEIPVRCELRGRPAIEGEFSFQLLEGDRIVSTGKTSADGSVRLTPITYVSPGVRRYSLRQASELASGVTRDTATYSIVTTITKDGSGRLRASHRPGFKGDRITFVNSYAPAPLNSALTDAISVSVTLAGRDSKPLAAGEFTVELVEGQAVAASGKNDAQGRVSMDPIRYTEAGRHAYTMRERRGSTDGVTCDERVYQVSAVITDDGNGALHAAYTLDTTEMTVAFRNVYSCAPTPSSLTDQIDIVDRLFGRALADGEFSFEILEDGNVVASGKNDAAGKVTMEPITYDAPGQHAYTLHEVPGKLGGVTYDKSIYTVTVTVTDGNRGSFRVRYGLKGAGSRVSFENSYAAAPLSVSLTDQIPARVELAGRKLANKEFALELREGAAVVASGTNDASGAVKMGVVRYTGAGRHSCTLSEVKRSAGGMTMDGAAYDLEINVTDNGDGTLCASCRLKGEIAGNGVIFKNSYHTVPVSSSVTDQILIDQQLTGQDSIAGEFAFELLEGAQVVARGTSDIDGDVKMSAISYAATGEHRYTLREVPGDRAGIGYDTTVYEITTTLTDNGDGTLGVRHRAKDDSGRIEFKNSYSVAPTKASPSDQIEISTTLDGQALTAGEFTFELDRGDVSVANAINDAAGRVVLPPLNFTTTGTFRFRLHEVAGTAGGISYDAAVHIITATVTDSAGSLSAAFTVDEGGDRISFANAYTASPTPARLTDQIEIVQELAGRALRDRELSYELVEGDQVVARGVNRSDGVVKFDPVSFAEAGTHTYTLREEKGDEDDMEYDQSVFNVTATSADAGDGTYKVVYAIEDARHRIVFKNRYSRSAESSAQQPARHDAGGDRGIPVTGDAAISIVAALALAAIVAAGLIHRSRRHRKTPFPPLRRL</sequence>
<feature type="domain" description="Streptococcal pilin isopeptide linkage" evidence="4">
    <location>
        <begin position="969"/>
        <end position="1068"/>
    </location>
</feature>
<feature type="domain" description="Streptococcal pilin isopeptide linkage" evidence="4">
    <location>
        <begin position="1347"/>
        <end position="1421"/>
    </location>
</feature>
<dbReference type="EMBL" id="CP002628">
    <property type="protein sequence ID" value="AEB06189.1"/>
    <property type="molecule type" value="Genomic_DNA"/>
</dbReference>
<dbReference type="KEGG" id="cgo:Corgl_0060"/>